<proteinExistence type="predicted"/>
<dbReference type="STRING" id="1798480.A2851_00540"/>
<name>A0A1F6CUH8_9BACT</name>
<dbReference type="EMBL" id="MFKT01000024">
    <property type="protein sequence ID" value="OGG52681.1"/>
    <property type="molecule type" value="Genomic_DNA"/>
</dbReference>
<protein>
    <submittedName>
        <fullName evidence="1">Uncharacterized protein</fullName>
    </submittedName>
</protein>
<organism evidence="1 2">
    <name type="scientific">Candidatus Kaiserbacteria bacterium RIFCSPHIGHO2_01_FULL_53_29</name>
    <dbReference type="NCBI Taxonomy" id="1798480"/>
    <lineage>
        <taxon>Bacteria</taxon>
        <taxon>Candidatus Kaiseribacteriota</taxon>
    </lineage>
</organism>
<dbReference type="AlphaFoldDB" id="A0A1F6CUH8"/>
<comment type="caution">
    <text evidence="1">The sequence shown here is derived from an EMBL/GenBank/DDBJ whole genome shotgun (WGS) entry which is preliminary data.</text>
</comment>
<evidence type="ECO:0000313" key="2">
    <source>
        <dbReference type="Proteomes" id="UP000176863"/>
    </source>
</evidence>
<dbReference type="Proteomes" id="UP000176863">
    <property type="component" value="Unassembled WGS sequence"/>
</dbReference>
<gene>
    <name evidence="1" type="ORF">A2851_00540</name>
</gene>
<accession>A0A1F6CUH8</accession>
<reference evidence="1 2" key="1">
    <citation type="journal article" date="2016" name="Nat. Commun.">
        <title>Thousands of microbial genomes shed light on interconnected biogeochemical processes in an aquifer system.</title>
        <authorList>
            <person name="Anantharaman K."/>
            <person name="Brown C.T."/>
            <person name="Hug L.A."/>
            <person name="Sharon I."/>
            <person name="Castelle C.J."/>
            <person name="Probst A.J."/>
            <person name="Thomas B.C."/>
            <person name="Singh A."/>
            <person name="Wilkins M.J."/>
            <person name="Karaoz U."/>
            <person name="Brodie E.L."/>
            <person name="Williams K.H."/>
            <person name="Hubbard S.S."/>
            <person name="Banfield J.F."/>
        </authorList>
    </citation>
    <scope>NUCLEOTIDE SEQUENCE [LARGE SCALE GENOMIC DNA]</scope>
</reference>
<sequence length="64" mass="7431">MKKTSQIQKEGNRSYTIGRDAFAKISAVEGIYLTKEMHKDFQAFEQKGLSHQDRREAISKKYAH</sequence>
<evidence type="ECO:0000313" key="1">
    <source>
        <dbReference type="EMBL" id="OGG52681.1"/>
    </source>
</evidence>